<sequence length="299" mass="34267">MLVPTPSTNKNNKVIMILCDGMRYDTAFEEMGYVNSLCKTNKCNRYISIVDNPSVSRTNYETLHTGVSSTVHGITSNLILGKSKMDRNIFKELKNNGKTSSCIGSTWFYDMYGHDPNYLWFKHKELNNKHNEDITYGRFFSDDVPIDKSVQGIGYTFQTADYIMYNYKPDYILIHLLTPDIIGHKIGIGKEYHNEISSIDVILGVAIPRWFDMGYDIIITSDHGMDNNNNHGSSKCEVMKVPLYVLSKRGWLPFGIPSKNINHIDIAPAIIERILPETDFRSYRDKLMVDIKYSDDCVK</sequence>
<dbReference type="Pfam" id="PF01663">
    <property type="entry name" value="Phosphodiest"/>
    <property type="match status" value="1"/>
</dbReference>
<organism evidence="1">
    <name type="scientific">Pithovirus LCPAC101</name>
    <dbReference type="NCBI Taxonomy" id="2506586"/>
    <lineage>
        <taxon>Viruses</taxon>
        <taxon>Pithoviruses</taxon>
    </lineage>
</organism>
<evidence type="ECO:0000313" key="1">
    <source>
        <dbReference type="EMBL" id="QBK90085.1"/>
    </source>
</evidence>
<dbReference type="PANTHER" id="PTHR10151">
    <property type="entry name" value="ECTONUCLEOTIDE PYROPHOSPHATASE/PHOSPHODIESTERASE"/>
    <property type="match status" value="1"/>
</dbReference>
<dbReference type="InterPro" id="IPR017850">
    <property type="entry name" value="Alkaline_phosphatase_core_sf"/>
</dbReference>
<dbReference type="PANTHER" id="PTHR10151:SF120">
    <property type="entry name" value="BIS(5'-ADENOSYL)-TRIPHOSPHATASE"/>
    <property type="match status" value="1"/>
</dbReference>
<accession>A0A481Z3H9</accession>
<name>A0A481Z3H9_9VIRU</name>
<reference evidence="1" key="1">
    <citation type="journal article" date="2019" name="MBio">
        <title>Virus Genomes from Deep Sea Sediments Expand the Ocean Megavirome and Support Independent Origins of Viral Gigantism.</title>
        <authorList>
            <person name="Backstrom D."/>
            <person name="Yutin N."/>
            <person name="Jorgensen S.L."/>
            <person name="Dharamshi J."/>
            <person name="Homa F."/>
            <person name="Zaremba-Niedwiedzka K."/>
            <person name="Spang A."/>
            <person name="Wolf Y.I."/>
            <person name="Koonin E.V."/>
            <person name="Ettema T.J."/>
        </authorList>
    </citation>
    <scope>NUCLEOTIDE SEQUENCE</scope>
</reference>
<proteinExistence type="predicted"/>
<protein>
    <submittedName>
        <fullName evidence="1">Type I phosphodiesterase / nucleotide pyrophosphatase</fullName>
    </submittedName>
</protein>
<gene>
    <name evidence="1" type="ORF">LCPAC101_03700</name>
</gene>
<dbReference type="SUPFAM" id="SSF53649">
    <property type="entry name" value="Alkaline phosphatase-like"/>
    <property type="match status" value="1"/>
</dbReference>
<dbReference type="GO" id="GO:0016787">
    <property type="term" value="F:hydrolase activity"/>
    <property type="evidence" value="ECO:0007669"/>
    <property type="project" value="UniProtKB-ARBA"/>
</dbReference>
<dbReference type="EMBL" id="MK500464">
    <property type="protein sequence ID" value="QBK90085.1"/>
    <property type="molecule type" value="Genomic_DNA"/>
</dbReference>
<dbReference type="InterPro" id="IPR002591">
    <property type="entry name" value="Phosphodiest/P_Trfase"/>
</dbReference>
<dbReference type="Gene3D" id="3.40.720.10">
    <property type="entry name" value="Alkaline Phosphatase, subunit A"/>
    <property type="match status" value="1"/>
</dbReference>